<evidence type="ECO:0000313" key="4">
    <source>
        <dbReference type="Proteomes" id="UP000672027"/>
    </source>
</evidence>
<dbReference type="EMBL" id="CP072800">
    <property type="protein sequence ID" value="QTR50308.1"/>
    <property type="molecule type" value="Genomic_DNA"/>
</dbReference>
<dbReference type="Pfam" id="PF05425">
    <property type="entry name" value="CopD"/>
    <property type="match status" value="1"/>
</dbReference>
<dbReference type="Proteomes" id="UP000672027">
    <property type="component" value="Chromosome"/>
</dbReference>
<feature type="transmembrane region" description="Helical" evidence="1">
    <location>
        <begin position="6"/>
        <end position="26"/>
    </location>
</feature>
<gene>
    <name evidence="3" type="ORF">J8380_01605</name>
</gene>
<protein>
    <submittedName>
        <fullName evidence="3">CopD family protein</fullName>
    </submittedName>
</protein>
<sequence length="152" mass="16782">MSIALTLHLLAVVIWVGGMFFAYMALRPAAATVLEPQQRLTLWSATFARFFPWVWLAIINILASGYWMLLGPFGGMANAPLYVHVMNGLGLLMMLIFAHVYFAPYRQLRNAVLGMRWQEGGKALSTIRTLIGINLLIGLITIAIGAGGKYLI</sequence>
<feature type="transmembrane region" description="Helical" evidence="1">
    <location>
        <begin position="123"/>
        <end position="146"/>
    </location>
</feature>
<organism evidence="3 4">
    <name type="scientific">Candidatus Thiothrix anitrata</name>
    <dbReference type="NCBI Taxonomy" id="2823902"/>
    <lineage>
        <taxon>Bacteria</taxon>
        <taxon>Pseudomonadati</taxon>
        <taxon>Pseudomonadota</taxon>
        <taxon>Gammaproteobacteria</taxon>
        <taxon>Thiotrichales</taxon>
        <taxon>Thiotrichaceae</taxon>
        <taxon>Thiothrix</taxon>
    </lineage>
</organism>
<name>A0ABX7X657_9GAMM</name>
<evidence type="ECO:0000256" key="1">
    <source>
        <dbReference type="SAM" id="Phobius"/>
    </source>
</evidence>
<evidence type="ECO:0000259" key="2">
    <source>
        <dbReference type="Pfam" id="PF05425"/>
    </source>
</evidence>
<keyword evidence="1" id="KW-0812">Transmembrane</keyword>
<keyword evidence="4" id="KW-1185">Reference proteome</keyword>
<keyword evidence="1" id="KW-1133">Transmembrane helix</keyword>
<feature type="transmembrane region" description="Helical" evidence="1">
    <location>
        <begin position="47"/>
        <end position="69"/>
    </location>
</feature>
<dbReference type="InterPro" id="IPR008457">
    <property type="entry name" value="Cu-R_CopD_dom"/>
</dbReference>
<keyword evidence="1" id="KW-0472">Membrane</keyword>
<reference evidence="3 4" key="1">
    <citation type="submission" date="2021-04" db="EMBL/GenBank/DDBJ databases">
        <title>Genomics, taxonomy and metabolism of representatives of sulfur bacteria of the genus Thiothrix: Thiothrix fructosivorans QT, Thiothrix unzii A1T and three new species, Thiothrix subterranea sp. nov., Thiothrix litoralis sp. nov. and 'Candidatus Thiothrix anitrata' sp. nov.</title>
        <authorList>
            <person name="Ravin N.V."/>
            <person name="Smolyakov D."/>
            <person name="Rudenko T.S."/>
            <person name="Mardanov A.V."/>
            <person name="Beletsky A.V."/>
            <person name="Markov N.D."/>
            <person name="Fomenkov A.I."/>
            <person name="Roberts R.J."/>
            <person name="Karnachuk O.V."/>
            <person name="Novikov A."/>
            <person name="Grabovich M.Y."/>
        </authorList>
    </citation>
    <scope>NUCLEOTIDE SEQUENCE [LARGE SCALE GENOMIC DNA]</scope>
    <source>
        <strain evidence="3 4">A52</strain>
    </source>
</reference>
<dbReference type="RefSeq" id="WP_210227640.1">
    <property type="nucleotide sequence ID" value="NZ_CP072800.1"/>
</dbReference>
<accession>A0ABX7X657</accession>
<evidence type="ECO:0000313" key="3">
    <source>
        <dbReference type="EMBL" id="QTR50308.1"/>
    </source>
</evidence>
<feature type="transmembrane region" description="Helical" evidence="1">
    <location>
        <begin position="81"/>
        <end position="102"/>
    </location>
</feature>
<proteinExistence type="predicted"/>
<feature type="domain" description="Copper resistance protein D" evidence="2">
    <location>
        <begin position="45"/>
        <end position="146"/>
    </location>
</feature>